<evidence type="ECO:0000256" key="2">
    <source>
        <dbReference type="ARBA" id="ARBA00022737"/>
    </source>
</evidence>
<sequence length="831" mass="91365">MCCAIFCLPQGEPLCSRPSANVCLQEYIEQHALREEATPRSADGEIAVSPRLKSALERAFIASREFGQSYVGPEHMLAGLAEVTDSFAGDLLIKYGLTPQALRQQALKVAGSDEGAGQPPSETPQLDKYSRDITRLAREGKLDPVIGRAKETETLAEVLARRKKNNPVLIGEPGVGKTAIVEGLAQRMISGDVPETLRDKRLVELNVNSLVAGSKYRGEFEERVKQVMDEIAAHKDELVLFVDEVHTIIGAGQGGGEGGLDIANVFKPPMARGELNLIGATTLSEYQKHIEKDAALERRFQPVLVAEPTVEQTISILRGLRDRLEAHHKVTILDEAFVAAAELSDRYITGRFLPDKAVDLIDQAAAREHLSSTSRPADILELESEIAQLRREQDYASSRKQFERAKELGDQLGVKETQLGDATAIWKRRVTSSKAEVSTAQVAEIVAKLTGIPVAELTQEEKDKLLKMEARLHQRVIGQDEAIGAVSDAVRRSRAGLQGGHRPVAVFLFLGPTGVGKTELAKALAEVVFGDEDAIVRVDMSEYMERHAVARLIGAPPGYVGYEEGGQLTERIRRRPHSVILLDEIEKAHPDVYNVLLQVFDDGRLTDGKGRVIDFANTLIIATSNLASDVIMGSRRSHPGFLPAGGNGAGKGARARKSGKSDGVREGVMEVLRSHFRPEFLNRIDEIIIFESLQLDQIRAIVRLHLDQVARVTKSQEIELAFDESIVEQLALEGYRPEYGARELRRRIRQVIENPLAKEMLDGRIKEGSRVCCRYDAHEDGVVFELSAQAHDAAEAAEMSEDAELVKATGNKRRRPARKRASTDGPARVTQ</sequence>
<dbReference type="SUPFAM" id="SSF52540">
    <property type="entry name" value="P-loop containing nucleoside triphosphate hydrolases"/>
    <property type="match status" value="2"/>
</dbReference>
<dbReference type="SUPFAM" id="SSF81923">
    <property type="entry name" value="Double Clp-N motif"/>
    <property type="match status" value="1"/>
</dbReference>
<comment type="similarity">
    <text evidence="1 8">Belongs to the ClpA/ClpB family.</text>
</comment>
<dbReference type="CDD" id="cd00009">
    <property type="entry name" value="AAA"/>
    <property type="match status" value="1"/>
</dbReference>
<dbReference type="EMBL" id="FCON02000003">
    <property type="protein sequence ID" value="SAL17597.1"/>
    <property type="molecule type" value="Genomic_DNA"/>
</dbReference>
<dbReference type="InterPro" id="IPR001270">
    <property type="entry name" value="ClpA/B"/>
</dbReference>
<evidence type="ECO:0000313" key="11">
    <source>
        <dbReference type="EMBL" id="SAL17597.1"/>
    </source>
</evidence>
<feature type="region of interest" description="Disordered" evidence="9">
    <location>
        <begin position="797"/>
        <end position="831"/>
    </location>
</feature>
<dbReference type="Pfam" id="PF07724">
    <property type="entry name" value="AAA_2"/>
    <property type="match status" value="1"/>
</dbReference>
<keyword evidence="2 7" id="KW-0677">Repeat</keyword>
<protein>
    <submittedName>
        <fullName evidence="11">ATPase</fullName>
    </submittedName>
</protein>
<name>A0A158FCY6_9BURK</name>
<comment type="function">
    <text evidence="6">Part of a stress-induced multi-chaperone system, it is involved in the recovery of the cell from heat-induced damage, in cooperation with DnaK, DnaJ and GrpE. Acts before DnaK, in the processing of protein aggregates. Protein binding stimulates the ATPase activity; ATP hydrolysis unfolds the denatured protein aggregates, which probably helps expose new hydrophobic binding sites on the surface of ClpB-bound aggregates, contributing to the solubilization and refolding of denatured protein aggregates by DnaK.</text>
</comment>
<dbReference type="Pfam" id="PF17871">
    <property type="entry name" value="AAA_lid_9"/>
    <property type="match status" value="1"/>
</dbReference>
<evidence type="ECO:0000256" key="1">
    <source>
        <dbReference type="ARBA" id="ARBA00008675"/>
    </source>
</evidence>
<dbReference type="InterPro" id="IPR003959">
    <property type="entry name" value="ATPase_AAA_core"/>
</dbReference>
<dbReference type="PANTHER" id="PTHR11638">
    <property type="entry name" value="ATP-DEPENDENT CLP PROTEASE"/>
    <property type="match status" value="1"/>
</dbReference>
<dbReference type="GO" id="GO:0034605">
    <property type="term" value="P:cellular response to heat"/>
    <property type="evidence" value="ECO:0007669"/>
    <property type="project" value="TreeGrafter"/>
</dbReference>
<dbReference type="SMART" id="SM01086">
    <property type="entry name" value="ClpB_D2-small"/>
    <property type="match status" value="1"/>
</dbReference>
<dbReference type="InterPro" id="IPR018368">
    <property type="entry name" value="ClpA/B_CS1"/>
</dbReference>
<feature type="compositionally biased region" description="Basic residues" evidence="9">
    <location>
        <begin position="810"/>
        <end position="820"/>
    </location>
</feature>
<evidence type="ECO:0000259" key="10">
    <source>
        <dbReference type="PROSITE" id="PS51903"/>
    </source>
</evidence>
<dbReference type="InterPro" id="IPR003593">
    <property type="entry name" value="AAA+_ATPase"/>
</dbReference>
<keyword evidence="12" id="KW-1185">Reference proteome</keyword>
<dbReference type="InterPro" id="IPR019489">
    <property type="entry name" value="Clp_ATPase_C"/>
</dbReference>
<dbReference type="FunFam" id="3.40.50.300:FF:000025">
    <property type="entry name" value="ATP-dependent Clp protease subunit"/>
    <property type="match status" value="1"/>
</dbReference>
<feature type="region of interest" description="Disordered" evidence="9">
    <location>
        <begin position="108"/>
        <end position="130"/>
    </location>
</feature>
<gene>
    <name evidence="11" type="ORF">AWB68_00510</name>
</gene>
<dbReference type="Gene3D" id="1.10.1780.10">
    <property type="entry name" value="Clp, N-terminal domain"/>
    <property type="match status" value="1"/>
</dbReference>
<feature type="domain" description="Clp R" evidence="10">
    <location>
        <begin position="1"/>
        <end position="112"/>
    </location>
</feature>
<dbReference type="PROSITE" id="PS51903">
    <property type="entry name" value="CLP_R"/>
    <property type="match status" value="1"/>
</dbReference>
<dbReference type="Gene3D" id="3.40.50.300">
    <property type="entry name" value="P-loop containing nucleotide triphosphate hydrolases"/>
    <property type="match status" value="2"/>
</dbReference>
<dbReference type="InterPro" id="IPR036628">
    <property type="entry name" value="Clp_N_dom_sf"/>
</dbReference>
<evidence type="ECO:0000256" key="3">
    <source>
        <dbReference type="ARBA" id="ARBA00022741"/>
    </source>
</evidence>
<dbReference type="PANTHER" id="PTHR11638:SF145">
    <property type="entry name" value="CLPA_B PROTEASE ATP BINDING SUBUNIT-RELATED"/>
    <property type="match status" value="1"/>
</dbReference>
<comment type="caution">
    <text evidence="11">The sequence shown here is derived from an EMBL/GenBank/DDBJ whole genome shotgun (WGS) entry which is preliminary data.</text>
</comment>
<dbReference type="Gene3D" id="1.10.8.60">
    <property type="match status" value="2"/>
</dbReference>
<dbReference type="PRINTS" id="PR00300">
    <property type="entry name" value="CLPPROTEASEA"/>
</dbReference>
<proteinExistence type="inferred from homology"/>
<dbReference type="InterPro" id="IPR004176">
    <property type="entry name" value="Clp_R_N"/>
</dbReference>
<evidence type="ECO:0000256" key="6">
    <source>
        <dbReference type="ARBA" id="ARBA00025613"/>
    </source>
</evidence>
<evidence type="ECO:0000256" key="7">
    <source>
        <dbReference type="PROSITE-ProRule" id="PRU01251"/>
    </source>
</evidence>
<dbReference type="Pfam" id="PF10431">
    <property type="entry name" value="ClpB_D2-small"/>
    <property type="match status" value="1"/>
</dbReference>
<evidence type="ECO:0000313" key="12">
    <source>
        <dbReference type="Proteomes" id="UP000054770"/>
    </source>
</evidence>
<accession>A0A158FCY6</accession>
<dbReference type="InterPro" id="IPR027417">
    <property type="entry name" value="P-loop_NTPase"/>
</dbReference>
<evidence type="ECO:0000256" key="8">
    <source>
        <dbReference type="RuleBase" id="RU004432"/>
    </source>
</evidence>
<feature type="region of interest" description="Disordered" evidence="9">
    <location>
        <begin position="641"/>
        <end position="662"/>
    </location>
</feature>
<evidence type="ECO:0000256" key="5">
    <source>
        <dbReference type="ARBA" id="ARBA00023186"/>
    </source>
</evidence>
<dbReference type="Proteomes" id="UP000054770">
    <property type="component" value="Unassembled WGS sequence"/>
</dbReference>
<evidence type="ECO:0000256" key="9">
    <source>
        <dbReference type="SAM" id="MobiDB-lite"/>
    </source>
</evidence>
<dbReference type="FunFam" id="3.40.50.300:FF:000010">
    <property type="entry name" value="Chaperone clpB 1, putative"/>
    <property type="match status" value="1"/>
</dbReference>
<evidence type="ECO:0000256" key="4">
    <source>
        <dbReference type="ARBA" id="ARBA00022840"/>
    </source>
</evidence>
<dbReference type="PROSITE" id="PS00870">
    <property type="entry name" value="CLPAB_1"/>
    <property type="match status" value="1"/>
</dbReference>
<keyword evidence="5 8" id="KW-0143">Chaperone</keyword>
<dbReference type="PROSITE" id="PS00871">
    <property type="entry name" value="CLPAB_2"/>
    <property type="match status" value="1"/>
</dbReference>
<keyword evidence="3 8" id="KW-0547">Nucleotide-binding</keyword>
<dbReference type="InterPro" id="IPR028299">
    <property type="entry name" value="ClpA/B_CS2"/>
</dbReference>
<dbReference type="InterPro" id="IPR041546">
    <property type="entry name" value="ClpA/ClpB_AAA_lid"/>
</dbReference>
<dbReference type="CDD" id="cd19499">
    <property type="entry name" value="RecA-like_ClpB_Hsp104-like"/>
    <property type="match status" value="1"/>
</dbReference>
<reference evidence="11" key="1">
    <citation type="submission" date="2016-01" db="EMBL/GenBank/DDBJ databases">
        <authorList>
            <person name="Peeters C."/>
        </authorList>
    </citation>
    <scope>NUCLEOTIDE SEQUENCE [LARGE SCALE GENOMIC DNA]</scope>
    <source>
        <strain evidence="11">LMG 22940</strain>
    </source>
</reference>
<dbReference type="Pfam" id="PF02861">
    <property type="entry name" value="Clp_N"/>
    <property type="match status" value="1"/>
</dbReference>
<dbReference type="AlphaFoldDB" id="A0A158FCY6"/>
<dbReference type="GO" id="GO:0005737">
    <property type="term" value="C:cytoplasm"/>
    <property type="evidence" value="ECO:0007669"/>
    <property type="project" value="TreeGrafter"/>
</dbReference>
<dbReference type="InterPro" id="IPR050130">
    <property type="entry name" value="ClpA_ClpB"/>
</dbReference>
<keyword evidence="4 8" id="KW-0067">ATP-binding</keyword>
<dbReference type="GO" id="GO:0016887">
    <property type="term" value="F:ATP hydrolysis activity"/>
    <property type="evidence" value="ECO:0007669"/>
    <property type="project" value="InterPro"/>
</dbReference>
<organism evidence="11 12">
    <name type="scientific">Caballeronia choica</name>
    <dbReference type="NCBI Taxonomy" id="326476"/>
    <lineage>
        <taxon>Bacteria</taxon>
        <taxon>Pseudomonadati</taxon>
        <taxon>Pseudomonadota</taxon>
        <taxon>Betaproteobacteria</taxon>
        <taxon>Burkholderiales</taxon>
        <taxon>Burkholderiaceae</taxon>
        <taxon>Caballeronia</taxon>
    </lineage>
</organism>
<dbReference type="Pfam" id="PF00004">
    <property type="entry name" value="AAA"/>
    <property type="match status" value="1"/>
</dbReference>
<dbReference type="GO" id="GO:0005524">
    <property type="term" value="F:ATP binding"/>
    <property type="evidence" value="ECO:0007669"/>
    <property type="project" value="UniProtKB-KW"/>
</dbReference>
<dbReference type="Gene3D" id="4.10.860.10">
    <property type="entry name" value="UVR domain"/>
    <property type="match status" value="1"/>
</dbReference>
<dbReference type="SMART" id="SM00382">
    <property type="entry name" value="AAA"/>
    <property type="match status" value="2"/>
</dbReference>